<keyword evidence="5" id="KW-1185">Reference proteome</keyword>
<feature type="domain" description="Histidine kinase/HSP90-like ATPase" evidence="3">
    <location>
        <begin position="28"/>
        <end position="136"/>
    </location>
</feature>
<evidence type="ECO:0000256" key="1">
    <source>
        <dbReference type="ARBA" id="ARBA00022527"/>
    </source>
</evidence>
<keyword evidence="4" id="KW-0547">Nucleotide-binding</keyword>
<feature type="compositionally biased region" description="Pro residues" evidence="2">
    <location>
        <begin position="145"/>
        <end position="160"/>
    </location>
</feature>
<dbReference type="GO" id="GO:0005524">
    <property type="term" value="F:ATP binding"/>
    <property type="evidence" value="ECO:0007669"/>
    <property type="project" value="UniProtKB-KW"/>
</dbReference>
<evidence type="ECO:0000313" key="5">
    <source>
        <dbReference type="Proteomes" id="UP000774570"/>
    </source>
</evidence>
<keyword evidence="4" id="KW-0067">ATP-binding</keyword>
<dbReference type="EMBL" id="JAIBOA010000011">
    <property type="protein sequence ID" value="MBW8484374.1"/>
    <property type="molecule type" value="Genomic_DNA"/>
</dbReference>
<gene>
    <name evidence="4" type="ORF">K1Y72_18470</name>
</gene>
<comment type="caution">
    <text evidence="4">The sequence shown here is derived from an EMBL/GenBank/DDBJ whole genome shotgun (WGS) entry which is preliminary data.</text>
</comment>
<keyword evidence="1" id="KW-0418">Kinase</keyword>
<evidence type="ECO:0000313" key="4">
    <source>
        <dbReference type="EMBL" id="MBW8484374.1"/>
    </source>
</evidence>
<dbReference type="Gene3D" id="3.30.565.10">
    <property type="entry name" value="Histidine kinase-like ATPase, C-terminal domain"/>
    <property type="match status" value="1"/>
</dbReference>
<keyword evidence="1" id="KW-0723">Serine/threonine-protein kinase</keyword>
<dbReference type="InterPro" id="IPR050267">
    <property type="entry name" value="Anti-sigma-factor_SerPK"/>
</dbReference>
<reference evidence="4 5" key="1">
    <citation type="submission" date="2021-07" db="EMBL/GenBank/DDBJ databases">
        <title>Actinomadura sp. PM05-2 isolated from lichen.</title>
        <authorList>
            <person name="Somphong A."/>
            <person name="Phongsopitanun W."/>
            <person name="Tanasupawat S."/>
            <person name="Peongsungnone V."/>
        </authorList>
    </citation>
    <scope>NUCLEOTIDE SEQUENCE [LARGE SCALE GENOMIC DNA]</scope>
    <source>
        <strain evidence="4 5">PM05-2</strain>
    </source>
</reference>
<dbReference type="SUPFAM" id="SSF55874">
    <property type="entry name" value="ATPase domain of HSP90 chaperone/DNA topoisomerase II/histidine kinase"/>
    <property type="match status" value="1"/>
</dbReference>
<dbReference type="RefSeq" id="WP_220167607.1">
    <property type="nucleotide sequence ID" value="NZ_JAIBOA010000011.1"/>
</dbReference>
<dbReference type="InterPro" id="IPR036890">
    <property type="entry name" value="HATPase_C_sf"/>
</dbReference>
<evidence type="ECO:0000256" key="2">
    <source>
        <dbReference type="SAM" id="MobiDB-lite"/>
    </source>
</evidence>
<proteinExistence type="predicted"/>
<keyword evidence="1" id="KW-0808">Transferase</keyword>
<dbReference type="PANTHER" id="PTHR35526:SF3">
    <property type="entry name" value="ANTI-SIGMA-F FACTOR RSBW"/>
    <property type="match status" value="1"/>
</dbReference>
<sequence>MPDPIDPQKPPAPTTDATMIMLGPAGESAKTGRDWVSDWVWNRGGAEDAAYTASVVASELITNAITHAHVPGEGIAVRLYTSRRGPVLEVLDASDKAPEPRPGFSLSAKSGRGLMMLAFLVEAWGWHPRIAGGKTVWALLKTEPAPKPAPERTPPAPVPPADDRPATTR</sequence>
<feature type="region of interest" description="Disordered" evidence="2">
    <location>
        <begin position="141"/>
        <end position="169"/>
    </location>
</feature>
<dbReference type="Proteomes" id="UP000774570">
    <property type="component" value="Unassembled WGS sequence"/>
</dbReference>
<dbReference type="InterPro" id="IPR003594">
    <property type="entry name" value="HATPase_dom"/>
</dbReference>
<dbReference type="CDD" id="cd16936">
    <property type="entry name" value="HATPase_RsbW-like"/>
    <property type="match status" value="1"/>
</dbReference>
<dbReference type="Pfam" id="PF13581">
    <property type="entry name" value="HATPase_c_2"/>
    <property type="match status" value="1"/>
</dbReference>
<organism evidence="4 5">
    <name type="scientific">Actinomadura parmotrematis</name>
    <dbReference type="NCBI Taxonomy" id="2864039"/>
    <lineage>
        <taxon>Bacteria</taxon>
        <taxon>Bacillati</taxon>
        <taxon>Actinomycetota</taxon>
        <taxon>Actinomycetes</taxon>
        <taxon>Streptosporangiales</taxon>
        <taxon>Thermomonosporaceae</taxon>
        <taxon>Actinomadura</taxon>
    </lineage>
</organism>
<dbReference type="PANTHER" id="PTHR35526">
    <property type="entry name" value="ANTI-SIGMA-F FACTOR RSBW-RELATED"/>
    <property type="match status" value="1"/>
</dbReference>
<name>A0ABS7FXG7_9ACTN</name>
<protein>
    <submittedName>
        <fullName evidence="4">ATP-binding protein</fullName>
    </submittedName>
</protein>
<evidence type="ECO:0000259" key="3">
    <source>
        <dbReference type="Pfam" id="PF13581"/>
    </source>
</evidence>
<accession>A0ABS7FXG7</accession>